<protein>
    <submittedName>
        <fullName evidence="1">Uncharacterized protein</fullName>
    </submittedName>
</protein>
<reference evidence="1" key="2">
    <citation type="submission" date="2009-09" db="EMBL/GenBank/DDBJ databases">
        <title>Complete sequence of chromosome of Candidatus Accumulibacter phosphatis clade IIA str. UW-1.</title>
        <authorList>
            <consortium name="US DOE Joint Genome Institute"/>
            <person name="Martin H.G."/>
            <person name="Ivanova N."/>
            <person name="Kunin V."/>
            <person name="Warnecke F."/>
            <person name="Barry K."/>
            <person name="He S."/>
            <person name="Salamov A."/>
            <person name="Szeto E."/>
            <person name="Dalin E."/>
            <person name="Pangilinan J.L."/>
            <person name="Lapidus A."/>
            <person name="Lowry S."/>
            <person name="Kyrpides N.C."/>
            <person name="McMahon K.D."/>
            <person name="Hugenholtz P."/>
        </authorList>
    </citation>
    <scope>NUCLEOTIDE SEQUENCE [LARGE SCALE GENOMIC DNA]</scope>
    <source>
        <strain evidence="1">UW-1</strain>
    </source>
</reference>
<sequence length="64" mass="7027" precursor="true">MAVVQGRLGAFAAILAESQSQRAMIEQLYQDLARHRDAEISIELPTLNESLAAIGTFRLGRDGR</sequence>
<organism evidence="1">
    <name type="scientific">Accumulibacter regalis</name>
    <dbReference type="NCBI Taxonomy" id="522306"/>
    <lineage>
        <taxon>Bacteria</taxon>
        <taxon>Pseudomonadati</taxon>
        <taxon>Pseudomonadota</taxon>
        <taxon>Betaproteobacteria</taxon>
        <taxon>Candidatus Accumulibacter</taxon>
    </lineage>
</organism>
<proteinExistence type="predicted"/>
<dbReference type="KEGG" id="app:CAP2UW1_0793"/>
<reference evidence="1" key="1">
    <citation type="submission" date="2009-08" db="EMBL/GenBank/DDBJ databases">
        <authorList>
            <consortium name="US DOE Joint Genome Institute"/>
            <person name="Lucas S."/>
            <person name="Copeland A."/>
            <person name="Lapidus A."/>
            <person name="Glavina del Rio T."/>
            <person name="Dalin E."/>
            <person name="Tice H."/>
            <person name="Bruce D."/>
            <person name="Barry K."/>
            <person name="Pitluck S."/>
            <person name="Lowry S."/>
            <person name="Larimer F."/>
            <person name="Land M."/>
            <person name="Hauser L."/>
            <person name="Kyrpides N."/>
            <person name="Ivanova N."/>
            <person name="McMahon K.D."/>
            <person name="Hugenholtz P."/>
        </authorList>
    </citation>
    <scope>NUCLEOTIDE SEQUENCE</scope>
    <source>
        <strain evidence="1">UW-1</strain>
    </source>
</reference>
<dbReference type="AlphaFoldDB" id="C7RNK2"/>
<name>C7RNK2_ACCRE</name>
<accession>C7RNK2</accession>
<dbReference type="STRING" id="522306.CAP2UW1_0793"/>
<dbReference type="EMBL" id="CP001715">
    <property type="protein sequence ID" value="ACV34138.1"/>
    <property type="molecule type" value="Genomic_DNA"/>
</dbReference>
<evidence type="ECO:0000313" key="1">
    <source>
        <dbReference type="EMBL" id="ACV34138.1"/>
    </source>
</evidence>
<gene>
    <name evidence="1" type="ordered locus">CAP2UW1_0793</name>
</gene>
<dbReference type="HOGENOM" id="CLU_2857337_0_0_4"/>
<dbReference type="OrthoDB" id="9787650at2"/>